<evidence type="ECO:0008006" key="3">
    <source>
        <dbReference type="Google" id="ProtNLM"/>
    </source>
</evidence>
<dbReference type="AlphaFoldDB" id="S2WX94"/>
<sequence>MSQQITKWEYFTAPILSHVAQQILNNFGAEGWELVQLAPGPNPDSLVGYFKRPLVEEGSND</sequence>
<gene>
    <name evidence="1" type="ORF">HMPREF9306_01948</name>
</gene>
<dbReference type="Proteomes" id="UP000014417">
    <property type="component" value="Unassembled WGS sequence"/>
</dbReference>
<reference evidence="1 2" key="1">
    <citation type="submission" date="2013-04" db="EMBL/GenBank/DDBJ databases">
        <title>The Genome Sequence of Propionimicrobium lymphophilum ACS-093-V-SCH5.</title>
        <authorList>
            <consortium name="The Broad Institute Genomics Platform"/>
            <person name="Earl A."/>
            <person name="Ward D."/>
            <person name="Feldgarden M."/>
            <person name="Gevers D."/>
            <person name="Saerens B."/>
            <person name="Vaneechoutte M."/>
            <person name="Walker B."/>
            <person name="Young S."/>
            <person name="Zeng Q."/>
            <person name="Gargeya S."/>
            <person name="Fitzgerald M."/>
            <person name="Haas B."/>
            <person name="Abouelleil A."/>
            <person name="Allen A.W."/>
            <person name="Alvarado L."/>
            <person name="Arachchi H.M."/>
            <person name="Berlin A.M."/>
            <person name="Chapman S.B."/>
            <person name="Gainer-Dewar J."/>
            <person name="Goldberg J."/>
            <person name="Griggs A."/>
            <person name="Gujja S."/>
            <person name="Hansen M."/>
            <person name="Howarth C."/>
            <person name="Imamovic A."/>
            <person name="Ireland A."/>
            <person name="Larimer J."/>
            <person name="McCowan C."/>
            <person name="Murphy C."/>
            <person name="Pearson M."/>
            <person name="Poon T.W."/>
            <person name="Priest M."/>
            <person name="Roberts A."/>
            <person name="Saif S."/>
            <person name="Shea T."/>
            <person name="Sisk P."/>
            <person name="Sykes S."/>
            <person name="Wortman J."/>
            <person name="Nusbaum C."/>
            <person name="Birren B."/>
        </authorList>
    </citation>
    <scope>NUCLEOTIDE SEQUENCE [LARGE SCALE GENOMIC DNA]</scope>
    <source>
        <strain evidence="1 2">ACS-093-V-SCH5</strain>
    </source>
</reference>
<accession>S2WX94</accession>
<dbReference type="STRING" id="883161.HMPREF9306_01948"/>
<protein>
    <recommendedName>
        <fullName evidence="3">DUF4177 domain-containing protein</fullName>
    </recommendedName>
</protein>
<dbReference type="HOGENOM" id="CLU_183720_1_0_11"/>
<organism evidence="1 2">
    <name type="scientific">Propionimicrobium lymphophilum ACS-093-V-SCH5</name>
    <dbReference type="NCBI Taxonomy" id="883161"/>
    <lineage>
        <taxon>Bacteria</taxon>
        <taxon>Bacillati</taxon>
        <taxon>Actinomycetota</taxon>
        <taxon>Actinomycetes</taxon>
        <taxon>Propionibacteriales</taxon>
        <taxon>Propionibacteriaceae</taxon>
        <taxon>Propionimicrobium</taxon>
    </lineage>
</organism>
<dbReference type="EMBL" id="AGZR01000009">
    <property type="protein sequence ID" value="EPD32379.1"/>
    <property type="molecule type" value="Genomic_DNA"/>
</dbReference>
<dbReference type="OrthoDB" id="3215124at2"/>
<evidence type="ECO:0000313" key="1">
    <source>
        <dbReference type="EMBL" id="EPD32379.1"/>
    </source>
</evidence>
<evidence type="ECO:0000313" key="2">
    <source>
        <dbReference type="Proteomes" id="UP000014417"/>
    </source>
</evidence>
<dbReference type="PATRIC" id="fig|883161.3.peg.1936"/>
<comment type="caution">
    <text evidence="1">The sequence shown here is derived from an EMBL/GenBank/DDBJ whole genome shotgun (WGS) entry which is preliminary data.</text>
</comment>
<proteinExistence type="predicted"/>
<keyword evidence="2" id="KW-1185">Reference proteome</keyword>
<name>S2WX94_9ACTN</name>